<evidence type="ECO:0000313" key="2">
    <source>
        <dbReference type="Proteomes" id="UP000324748"/>
    </source>
</evidence>
<protein>
    <submittedName>
        <fullName evidence="1">Uncharacterized protein</fullName>
    </submittedName>
</protein>
<organism evidence="1 2">
    <name type="scientific">Puccinia graminis f. sp. tritici</name>
    <dbReference type="NCBI Taxonomy" id="56615"/>
    <lineage>
        <taxon>Eukaryota</taxon>
        <taxon>Fungi</taxon>
        <taxon>Dikarya</taxon>
        <taxon>Basidiomycota</taxon>
        <taxon>Pucciniomycotina</taxon>
        <taxon>Pucciniomycetes</taxon>
        <taxon>Pucciniales</taxon>
        <taxon>Pucciniaceae</taxon>
        <taxon>Puccinia</taxon>
    </lineage>
</organism>
<dbReference type="EMBL" id="VSWC01000131">
    <property type="protein sequence ID" value="KAA1080473.1"/>
    <property type="molecule type" value="Genomic_DNA"/>
</dbReference>
<keyword evidence="2" id="KW-1185">Reference proteome</keyword>
<dbReference type="AlphaFoldDB" id="A0A5B0MVW5"/>
<comment type="caution">
    <text evidence="1">The sequence shown here is derived from an EMBL/GenBank/DDBJ whole genome shotgun (WGS) entry which is preliminary data.</text>
</comment>
<evidence type="ECO:0000313" key="1">
    <source>
        <dbReference type="EMBL" id="KAA1080473.1"/>
    </source>
</evidence>
<proteinExistence type="predicted"/>
<gene>
    <name evidence="1" type="ORF">PGT21_008733</name>
</gene>
<reference evidence="1 2" key="1">
    <citation type="submission" date="2019-05" db="EMBL/GenBank/DDBJ databases">
        <title>Emergence of the Ug99 lineage of the wheat stem rust pathogen through somatic hybridization.</title>
        <authorList>
            <person name="Li F."/>
            <person name="Upadhyaya N.M."/>
            <person name="Sperschneider J."/>
            <person name="Matny O."/>
            <person name="Nguyen-Phuc H."/>
            <person name="Mago R."/>
            <person name="Raley C."/>
            <person name="Miller M.E."/>
            <person name="Silverstein K.A.T."/>
            <person name="Henningsen E."/>
            <person name="Hirsch C.D."/>
            <person name="Visser B."/>
            <person name="Pretorius Z.A."/>
            <person name="Steffenson B.J."/>
            <person name="Schwessinger B."/>
            <person name="Dodds P.N."/>
            <person name="Figueroa M."/>
        </authorList>
    </citation>
    <scope>NUCLEOTIDE SEQUENCE [LARGE SCALE GENOMIC DNA]</scope>
    <source>
        <strain evidence="1">21-0</strain>
    </source>
</reference>
<accession>A0A5B0MVW5</accession>
<dbReference type="Proteomes" id="UP000324748">
    <property type="component" value="Unassembled WGS sequence"/>
</dbReference>
<sequence length="210" mass="24500">MSAEPPDRTMSYRSYGPNLLGILLLRYRLPKKTLCERHKWMSDLSEWHSQKDDSRDYRTVAIPNRRNPTISWGPSQSNFVIDGFYSQPGRIDSVCKGQIEPTPRIRQIWKQHRYMTMGQLESMPGRAKLPGKLAAARIFIQCASMDRVYIGELPGVRRESENPAPDDWSLKDSPIFWLERFERKSRSLDTQVEAHFEFVSSRNRTNLPQL</sequence>
<name>A0A5B0MVW5_PUCGR</name>